<accession>A0ABU4SR67</accession>
<dbReference type="PANTHER" id="PTHR35370">
    <property type="entry name" value="CYTOPLASMIC PROTEIN-RELATED-RELATED"/>
    <property type="match status" value="1"/>
</dbReference>
<comment type="caution">
    <text evidence="1">The sequence shown here is derived from an EMBL/GenBank/DDBJ whole genome shotgun (WGS) entry which is preliminary data.</text>
</comment>
<name>A0ABU4SR67_9GAMM</name>
<keyword evidence="2" id="KW-1185">Reference proteome</keyword>
<proteinExistence type="predicted"/>
<dbReference type="EMBL" id="VCDP01000140">
    <property type="protein sequence ID" value="MDX8001117.1"/>
    <property type="molecule type" value="Genomic_DNA"/>
</dbReference>
<dbReference type="Proteomes" id="UP001271640">
    <property type="component" value="Unassembled WGS sequence"/>
</dbReference>
<gene>
    <name evidence="1" type="ORF">FE394_18480</name>
</gene>
<protein>
    <submittedName>
        <fullName evidence="1">Type VI secretion system baseplate subunit TssF</fullName>
    </submittedName>
</protein>
<dbReference type="Pfam" id="PF05947">
    <property type="entry name" value="T6SS_TssF"/>
    <property type="match status" value="1"/>
</dbReference>
<reference evidence="2" key="1">
    <citation type="journal article" date="2024" name="Toxins">
        <title>Genome Sequence Analysis of Native Xenorhabdus Strains Isolated from Entomopathogenic Nematodes in Argentina.</title>
        <authorList>
            <person name="Palma L."/>
            <person name="Frizzo L."/>
            <person name="Kaiser S."/>
            <person name="Berry C."/>
            <person name="Caballero P."/>
            <person name="Bode H.B."/>
            <person name="Del Valle E.E."/>
        </authorList>
    </citation>
    <scope>NUCLEOTIDE SEQUENCE [LARGE SCALE GENOMIC DNA]</scope>
    <source>
        <strain evidence="2">Reich</strain>
    </source>
</reference>
<dbReference type="PANTHER" id="PTHR35370:SF1">
    <property type="entry name" value="TYPE VI SECRETION SYSTEM COMPONENT TSSF1"/>
    <property type="match status" value="1"/>
</dbReference>
<organism evidence="1 2">
    <name type="scientific">Xenorhabdus littoralis</name>
    <dbReference type="NCBI Taxonomy" id="2582835"/>
    <lineage>
        <taxon>Bacteria</taxon>
        <taxon>Pseudomonadati</taxon>
        <taxon>Pseudomonadota</taxon>
        <taxon>Gammaproteobacteria</taxon>
        <taxon>Enterobacterales</taxon>
        <taxon>Morganellaceae</taxon>
        <taxon>Xenorhabdus</taxon>
    </lineage>
</organism>
<sequence>MKNRKESLYLQELAYLREKMKLAAAENPHLAEFLAHPNDPDILRLLEGFALLSSNLRSKIGDTYPEVSHETLARIWPHTLRPVPPTTIIQFTPHQGVHQGAVNIPKSTPVTAAEGEQNLPFHTCRDLPVEPFVMLNKQIQKTREYSDIVLTLHRTGNVSPGWSGGKLHFFLGTDKNRAAQLSLWLDMHIDDFYLRTAERETRLRNSYSSGWGANFQHTLLPTEKLPFARLQQMTEYYCLPHVFNFITLDINEQRDLQLNPDNTCELIFRLQGELPIDELGDAFQLGCVPAIHLEPMVSSSISLEPDKACYPLALADTARLFRIDSIQTAKQPGEKAVQGSAPRGKPCCFLPVDQFQPKSDWLLDAGDPDNVYFQSQVTDDLLGRLHNQVHFIGMDGKAANNLSPQTVCAHVTSFHIQSMQLGIGEITHTPASVPAHLHARNITVVSPDFPPMVMGKSDWSLINLLNCPPFLLFDAASLKGFLRLYDCYAEHDRVLSRRIQQHINGIVRVDARSGARLDNTKQGQGCSINGHYLHLYLDPACYDNDGIMYQFCRVIDELLACFVVRNNFILLNIYRQDEQQVLWTFRQRTGLRSEM</sequence>
<dbReference type="InterPro" id="IPR010272">
    <property type="entry name" value="T6SS_TssF"/>
</dbReference>
<evidence type="ECO:0000313" key="1">
    <source>
        <dbReference type="EMBL" id="MDX8001117.1"/>
    </source>
</evidence>
<evidence type="ECO:0000313" key="2">
    <source>
        <dbReference type="Proteomes" id="UP001271640"/>
    </source>
</evidence>